<proteinExistence type="predicted"/>
<organism evidence="1 2">
    <name type="scientific">Lithospermum erythrorhizon</name>
    <name type="common">Purple gromwell</name>
    <name type="synonym">Lithospermum officinale var. erythrorhizon</name>
    <dbReference type="NCBI Taxonomy" id="34254"/>
    <lineage>
        <taxon>Eukaryota</taxon>
        <taxon>Viridiplantae</taxon>
        <taxon>Streptophyta</taxon>
        <taxon>Embryophyta</taxon>
        <taxon>Tracheophyta</taxon>
        <taxon>Spermatophyta</taxon>
        <taxon>Magnoliopsida</taxon>
        <taxon>eudicotyledons</taxon>
        <taxon>Gunneridae</taxon>
        <taxon>Pentapetalae</taxon>
        <taxon>asterids</taxon>
        <taxon>lamiids</taxon>
        <taxon>Boraginales</taxon>
        <taxon>Boraginaceae</taxon>
        <taxon>Boraginoideae</taxon>
        <taxon>Lithospermeae</taxon>
        <taxon>Lithospermum</taxon>
    </lineage>
</organism>
<evidence type="ECO:0000313" key="1">
    <source>
        <dbReference type="EMBL" id="GAA0168333.1"/>
    </source>
</evidence>
<reference evidence="1 2" key="1">
    <citation type="submission" date="2024-01" db="EMBL/GenBank/DDBJ databases">
        <title>The complete chloroplast genome sequence of Lithospermum erythrorhizon: insights into the phylogenetic relationship among Boraginaceae species and the maternal lineages of purple gromwells.</title>
        <authorList>
            <person name="Okada T."/>
            <person name="Watanabe K."/>
        </authorList>
    </citation>
    <scope>NUCLEOTIDE SEQUENCE [LARGE SCALE GENOMIC DNA]</scope>
</reference>
<name>A0AAV3R0C6_LITER</name>
<keyword evidence="2" id="KW-1185">Reference proteome</keyword>
<gene>
    <name evidence="1" type="ORF">LIER_23075</name>
</gene>
<comment type="caution">
    <text evidence="1">The sequence shown here is derived from an EMBL/GenBank/DDBJ whole genome shotgun (WGS) entry which is preliminary data.</text>
</comment>
<dbReference type="Proteomes" id="UP001454036">
    <property type="component" value="Unassembled WGS sequence"/>
</dbReference>
<protein>
    <submittedName>
        <fullName evidence="1">Uncharacterized protein</fullName>
    </submittedName>
</protein>
<dbReference type="EMBL" id="BAABME010006428">
    <property type="protein sequence ID" value="GAA0168333.1"/>
    <property type="molecule type" value="Genomic_DNA"/>
</dbReference>
<sequence length="128" mass="14664">MASLGLGPQSSHEASRFWLYTQDLHEESARECLKVGALEQELRDLRGQVSNYPWDMALKDQEQRRAQAEHAANQATFDARQEREDLRRTYFQDNPQGCGCIGVVVLSDFFLNCQDRVPIISALAEEYK</sequence>
<dbReference type="AlphaFoldDB" id="A0AAV3R0C6"/>
<evidence type="ECO:0000313" key="2">
    <source>
        <dbReference type="Proteomes" id="UP001454036"/>
    </source>
</evidence>
<accession>A0AAV3R0C6</accession>